<feature type="transmembrane region" description="Helical" evidence="1">
    <location>
        <begin position="169"/>
        <end position="190"/>
    </location>
</feature>
<feature type="transmembrane region" description="Helical" evidence="1">
    <location>
        <begin position="260"/>
        <end position="281"/>
    </location>
</feature>
<evidence type="ECO:0000259" key="2">
    <source>
        <dbReference type="Pfam" id="PF01970"/>
    </source>
</evidence>
<feature type="domain" description="DUF112" evidence="2">
    <location>
        <begin position="19"/>
        <end position="440"/>
    </location>
</feature>
<feature type="transmembrane region" description="Helical" evidence="1">
    <location>
        <begin position="415"/>
        <end position="445"/>
    </location>
</feature>
<evidence type="ECO:0000313" key="3">
    <source>
        <dbReference type="EMBL" id="SBV96975.1"/>
    </source>
</evidence>
<dbReference type="InterPro" id="IPR002823">
    <property type="entry name" value="DUF112_TM"/>
</dbReference>
<feature type="transmembrane region" description="Helical" evidence="1">
    <location>
        <begin position="355"/>
        <end position="375"/>
    </location>
</feature>
<organism evidence="3">
    <name type="scientific">uncultured delta proteobacterium</name>
    <dbReference type="NCBI Taxonomy" id="34034"/>
    <lineage>
        <taxon>Bacteria</taxon>
        <taxon>Deltaproteobacteria</taxon>
        <taxon>environmental samples</taxon>
    </lineage>
</organism>
<sequence length="508" mass="52653">MIEHLLAALPAVIFSWHSILAMVLSTGAGIVIGALPGLSATMGVALLIPFTFGMDPLTALLAMAGMYNGAIYGGSIAAILLNIPGTPAAVCTTLDGYPMAKRGEGVLALQTAVICSTFGGAVSALSLMFVAPYLAALALGFGPAEYFWVAVLGLSTIASFLSGSTIKGLISGFIGLLVSTIGTDAITGVTRFDFGTTYLLDGVPQLVALIGLFSIPEVFSILERSGINQPKANINLAAAKGWDWVKDTAASWGIWIRSSVIGVIVGMLPGAGANIAAFISYNDARQRSKTPEKFGTGIIDGVKAAETANNAVTASALAPMLTFGVPGNAVAAVMIGGLMIHGLQPGPNLFVNEPTIVYGLMWGMFLTNFIMLFFGVLGSRLFAKCLLIPPTLMAAAIAVLSCVGTFSINNTMGDVYAMLVCGLVGVIMLRLRIPVAPAVLGLILGGMAEDQLRRALMLSDSVLDIFTRPISAVLVLLTLISLSVPVIKAYRKRRAGIVEEATGGGTDF</sequence>
<accession>A0A212JCJ6</accession>
<evidence type="ECO:0000256" key="1">
    <source>
        <dbReference type="SAM" id="Phobius"/>
    </source>
</evidence>
<keyword evidence="1" id="KW-0812">Transmembrane</keyword>
<gene>
    <name evidence="3" type="ORF">KL86DPRO_11137</name>
</gene>
<proteinExistence type="predicted"/>
<dbReference type="EMBL" id="FLUQ01000001">
    <property type="protein sequence ID" value="SBV96975.1"/>
    <property type="molecule type" value="Genomic_DNA"/>
</dbReference>
<feature type="transmembrane region" description="Helical" evidence="1">
    <location>
        <begin position="202"/>
        <end position="222"/>
    </location>
</feature>
<feature type="transmembrane region" description="Helical" evidence="1">
    <location>
        <begin position="323"/>
        <end position="343"/>
    </location>
</feature>
<reference evidence="3" key="1">
    <citation type="submission" date="2016-04" db="EMBL/GenBank/DDBJ databases">
        <authorList>
            <person name="Evans L.H."/>
            <person name="Alamgir A."/>
            <person name="Owens N."/>
            <person name="Weber N.D."/>
            <person name="Virtaneva K."/>
            <person name="Barbian K."/>
            <person name="Babar A."/>
            <person name="Rosenke K."/>
        </authorList>
    </citation>
    <scope>NUCLEOTIDE SEQUENCE</scope>
    <source>
        <strain evidence="3">86</strain>
    </source>
</reference>
<feature type="transmembrane region" description="Helical" evidence="1">
    <location>
        <begin position="381"/>
        <end position="403"/>
    </location>
</feature>
<feature type="transmembrane region" description="Helical" evidence="1">
    <location>
        <begin position="6"/>
        <end position="32"/>
    </location>
</feature>
<protein>
    <submittedName>
        <fullName evidence="3">TRAP-T family transporter, fused small and large inner membrane subunits</fullName>
    </submittedName>
</protein>
<dbReference type="Pfam" id="PF01970">
    <property type="entry name" value="TctA"/>
    <property type="match status" value="1"/>
</dbReference>
<feature type="transmembrane region" description="Helical" evidence="1">
    <location>
        <begin position="465"/>
        <end position="487"/>
    </location>
</feature>
<dbReference type="PANTHER" id="PTHR35342">
    <property type="entry name" value="TRICARBOXYLIC TRANSPORT PROTEIN"/>
    <property type="match status" value="1"/>
</dbReference>
<keyword evidence="1" id="KW-1133">Transmembrane helix</keyword>
<feature type="transmembrane region" description="Helical" evidence="1">
    <location>
        <begin position="106"/>
        <end position="134"/>
    </location>
</feature>
<name>A0A212JCJ6_9DELT</name>
<dbReference type="PANTHER" id="PTHR35342:SF5">
    <property type="entry name" value="TRICARBOXYLIC TRANSPORT PROTEIN"/>
    <property type="match status" value="1"/>
</dbReference>
<feature type="transmembrane region" description="Helical" evidence="1">
    <location>
        <begin position="70"/>
        <end position="94"/>
    </location>
</feature>
<keyword evidence="1" id="KW-0472">Membrane</keyword>
<dbReference type="AlphaFoldDB" id="A0A212JCJ6"/>